<evidence type="ECO:0000313" key="3">
    <source>
        <dbReference type="Proteomes" id="UP000237749"/>
    </source>
</evidence>
<sequence length="235" mass="27231">MKNKKKVLIIGSCIIFILIVFLLVINLGAKKNYERKTRKYANMWFKITVDKEEEPGSLKYLYTLHNKEKNLTEVIYYTKLGNSILRDSDWLQLIIPISEDAKVIGEPQFIYNPDYIYEEYMARPDKVTVIEDERGTWERVDRIKGQGFMNGFAVLAILITAGGLLFYSKDDIKKILASSNKDNIISSDLNDKTLKNVEGENINLNKIKELSLMKEGGLITEEEYENKKRDIIDKM</sequence>
<name>A0A2S6HTU1_9FIRM</name>
<reference evidence="2 3" key="1">
    <citation type="submission" date="2018-02" db="EMBL/GenBank/DDBJ databases">
        <title>Genomic Encyclopedia of Archaeal and Bacterial Type Strains, Phase II (KMG-II): from individual species to whole genera.</title>
        <authorList>
            <person name="Goeker M."/>
        </authorList>
    </citation>
    <scope>NUCLEOTIDE SEQUENCE [LARGE SCALE GENOMIC DNA]</scope>
    <source>
        <strain evidence="2 3">DSM 3808</strain>
    </source>
</reference>
<keyword evidence="1" id="KW-1133">Transmembrane helix</keyword>
<protein>
    <submittedName>
        <fullName evidence="2">Uncharacterized protein</fullName>
    </submittedName>
</protein>
<dbReference type="Proteomes" id="UP000237749">
    <property type="component" value="Unassembled WGS sequence"/>
</dbReference>
<proteinExistence type="predicted"/>
<evidence type="ECO:0000256" key="1">
    <source>
        <dbReference type="SAM" id="Phobius"/>
    </source>
</evidence>
<dbReference type="AlphaFoldDB" id="A0A2S6HTU1"/>
<keyword evidence="1" id="KW-0812">Transmembrane</keyword>
<organism evidence="2 3">
    <name type="scientific">Lacrimispora xylanisolvens</name>
    <dbReference type="NCBI Taxonomy" id="384636"/>
    <lineage>
        <taxon>Bacteria</taxon>
        <taxon>Bacillati</taxon>
        <taxon>Bacillota</taxon>
        <taxon>Clostridia</taxon>
        <taxon>Lachnospirales</taxon>
        <taxon>Lachnospiraceae</taxon>
        <taxon>Lacrimispora</taxon>
    </lineage>
</organism>
<evidence type="ECO:0000313" key="2">
    <source>
        <dbReference type="EMBL" id="PPK81247.1"/>
    </source>
</evidence>
<gene>
    <name evidence="2" type="ORF">BXY41_10446</name>
</gene>
<keyword evidence="1" id="KW-0472">Membrane</keyword>
<dbReference type="RefSeq" id="WP_104436352.1">
    <property type="nucleotide sequence ID" value="NZ_PTJA01000004.1"/>
</dbReference>
<accession>A0A2S6HTU1</accession>
<feature type="transmembrane region" description="Helical" evidence="1">
    <location>
        <begin position="6"/>
        <end position="29"/>
    </location>
</feature>
<comment type="caution">
    <text evidence="2">The sequence shown here is derived from an EMBL/GenBank/DDBJ whole genome shotgun (WGS) entry which is preliminary data.</text>
</comment>
<dbReference type="EMBL" id="PTJA01000004">
    <property type="protein sequence ID" value="PPK81247.1"/>
    <property type="molecule type" value="Genomic_DNA"/>
</dbReference>
<keyword evidence="3" id="KW-1185">Reference proteome</keyword>
<feature type="transmembrane region" description="Helical" evidence="1">
    <location>
        <begin position="148"/>
        <end position="167"/>
    </location>
</feature>